<protein>
    <recommendedName>
        <fullName evidence="5">Exocyst complex component 3</fullName>
    </recommendedName>
</protein>
<dbReference type="GO" id="GO:0000145">
    <property type="term" value="C:exocyst"/>
    <property type="evidence" value="ECO:0007669"/>
    <property type="project" value="InterPro"/>
</dbReference>
<comment type="similarity">
    <text evidence="1">Belongs to the SEC6 family.</text>
</comment>
<dbReference type="PANTHER" id="PTHR21292">
    <property type="entry name" value="EXOCYST COMPLEX COMPONENT SEC6-RELATED"/>
    <property type="match status" value="1"/>
</dbReference>
<dbReference type="PANTHER" id="PTHR21292:SF12">
    <property type="entry name" value="EXOCYST COMPLEX COMPONENT 3-LIKE PROTEIN"/>
    <property type="match status" value="1"/>
</dbReference>
<evidence type="ECO:0000313" key="4">
    <source>
        <dbReference type="Proteomes" id="UP000050525"/>
    </source>
</evidence>
<dbReference type="Proteomes" id="UP000050525">
    <property type="component" value="Unassembled WGS sequence"/>
</dbReference>
<proteinExistence type="inferred from homology"/>
<dbReference type="InterPro" id="IPR010326">
    <property type="entry name" value="EXOC3/Sec6"/>
</dbReference>
<dbReference type="GO" id="GO:0051601">
    <property type="term" value="P:exocyst localization"/>
    <property type="evidence" value="ECO:0007669"/>
    <property type="project" value="TreeGrafter"/>
</dbReference>
<comment type="caution">
    <text evidence="3">The sequence shown here is derived from an EMBL/GenBank/DDBJ whole genome shotgun (WGS) entry which is preliminary data.</text>
</comment>
<feature type="compositionally biased region" description="Polar residues" evidence="2">
    <location>
        <begin position="17"/>
        <end position="29"/>
    </location>
</feature>
<dbReference type="Gene3D" id="1.10.357.70">
    <property type="entry name" value="Exocyst complex component Sec6, C-terminal domain"/>
    <property type="match status" value="1"/>
</dbReference>
<accession>A0A151P8G2</accession>
<evidence type="ECO:0000313" key="3">
    <source>
        <dbReference type="EMBL" id="KYO45387.1"/>
    </source>
</evidence>
<sequence length="497" mass="57095">MGKLKRKLFGKGKQKKASSGENTPMLSQETPEKWETHGFQGIKNIAGALLKKATSEKKDAREKLVATQEPKSSDEAICQVIGQKNFFDACNYIFDLEQSKTVDKAKIDALYNKLEERMWELVKTAVQSGDVYEWGLNMCKSEKLLQPSWTLEQEVSVEALCLVRIFSNLEEKLLAAAKEEVREALKEAITPRKKLVTDTTVVKILTEGAEAVQHLSERLRERMEVACLEEFQHFLWSYENEERSLHQPDRPSESCTKLQVFENCIVLRAAWHKLTYIYNTNADMDAKVKEIISRIEEEGREYLWKAIAPEVKATLKKHFRSHDSHLAKFLVPLKSNLLAFEKKGTDSYDMLIRAIHHRIVMEYVQALLTGYRKSRPKQQRSITCRIEQDYETLQDLFVKCLGPEASSGNNPIKVILEFNEDTNFEGKKIHLINLIPVLEKVPHLRKEHLTTILDMEGTLSQEDRNKLLNMLGQVEYEMCLCQEGSGTPVITMTCKLL</sequence>
<dbReference type="AlphaFoldDB" id="A0A151P8G2"/>
<gene>
    <name evidence="3" type="ORF">Y1Q_0015062</name>
</gene>
<dbReference type="InterPro" id="IPR042532">
    <property type="entry name" value="EXOC3/Sec6_C"/>
</dbReference>
<organism evidence="3 4">
    <name type="scientific">Alligator mississippiensis</name>
    <name type="common">American alligator</name>
    <dbReference type="NCBI Taxonomy" id="8496"/>
    <lineage>
        <taxon>Eukaryota</taxon>
        <taxon>Metazoa</taxon>
        <taxon>Chordata</taxon>
        <taxon>Craniata</taxon>
        <taxon>Vertebrata</taxon>
        <taxon>Euteleostomi</taxon>
        <taxon>Archelosauria</taxon>
        <taxon>Archosauria</taxon>
        <taxon>Crocodylia</taxon>
        <taxon>Alligatoridae</taxon>
        <taxon>Alligatorinae</taxon>
        <taxon>Alligator</taxon>
    </lineage>
</organism>
<evidence type="ECO:0008006" key="5">
    <source>
        <dbReference type="Google" id="ProtNLM"/>
    </source>
</evidence>
<reference evidence="3 4" key="1">
    <citation type="journal article" date="2012" name="Genome Biol.">
        <title>Sequencing three crocodilian genomes to illuminate the evolution of archosaurs and amniotes.</title>
        <authorList>
            <person name="St John J.A."/>
            <person name="Braun E.L."/>
            <person name="Isberg S.R."/>
            <person name="Miles L.G."/>
            <person name="Chong A.Y."/>
            <person name="Gongora J."/>
            <person name="Dalzell P."/>
            <person name="Moran C."/>
            <person name="Bed'hom B."/>
            <person name="Abzhanov A."/>
            <person name="Burgess S.C."/>
            <person name="Cooksey A.M."/>
            <person name="Castoe T.A."/>
            <person name="Crawford N.G."/>
            <person name="Densmore L.D."/>
            <person name="Drew J.C."/>
            <person name="Edwards S.V."/>
            <person name="Faircloth B.C."/>
            <person name="Fujita M.K."/>
            <person name="Greenwold M.J."/>
            <person name="Hoffmann F.G."/>
            <person name="Howard J.M."/>
            <person name="Iguchi T."/>
            <person name="Janes D.E."/>
            <person name="Khan S.Y."/>
            <person name="Kohno S."/>
            <person name="de Koning A.J."/>
            <person name="Lance S.L."/>
            <person name="McCarthy F.M."/>
            <person name="McCormack J.E."/>
            <person name="Merchant M.E."/>
            <person name="Peterson D.G."/>
            <person name="Pollock D.D."/>
            <person name="Pourmand N."/>
            <person name="Raney B.J."/>
            <person name="Roessler K.A."/>
            <person name="Sanford J.R."/>
            <person name="Sawyer R.H."/>
            <person name="Schmidt C.J."/>
            <person name="Triplett E.W."/>
            <person name="Tuberville T.D."/>
            <person name="Venegas-Anaya M."/>
            <person name="Howard J.T."/>
            <person name="Jarvis E.D."/>
            <person name="Guillette L.J.Jr."/>
            <person name="Glenn T.C."/>
            <person name="Green R.E."/>
            <person name="Ray D.A."/>
        </authorList>
    </citation>
    <scope>NUCLEOTIDE SEQUENCE [LARGE SCALE GENOMIC DNA]</scope>
    <source>
        <strain evidence="3">KSC_2009_1</strain>
    </source>
</reference>
<evidence type="ECO:0000256" key="2">
    <source>
        <dbReference type="SAM" id="MobiDB-lite"/>
    </source>
</evidence>
<name>A0A151P8G2_ALLMI</name>
<feature type="compositionally biased region" description="Basic residues" evidence="2">
    <location>
        <begin position="1"/>
        <end position="16"/>
    </location>
</feature>
<dbReference type="eggNOG" id="ENOG502T0WR">
    <property type="taxonomic scope" value="Eukaryota"/>
</dbReference>
<keyword evidence="4" id="KW-1185">Reference proteome</keyword>
<dbReference type="STRING" id="8496.A0A151P8G2"/>
<dbReference type="GO" id="GO:0000149">
    <property type="term" value="F:SNARE binding"/>
    <property type="evidence" value="ECO:0007669"/>
    <property type="project" value="TreeGrafter"/>
</dbReference>
<dbReference type="GO" id="GO:0006887">
    <property type="term" value="P:exocytosis"/>
    <property type="evidence" value="ECO:0007669"/>
    <property type="project" value="InterPro"/>
</dbReference>
<feature type="region of interest" description="Disordered" evidence="2">
    <location>
        <begin position="1"/>
        <end position="33"/>
    </location>
</feature>
<evidence type="ECO:0000256" key="1">
    <source>
        <dbReference type="ARBA" id="ARBA00009447"/>
    </source>
</evidence>
<dbReference type="EMBL" id="AKHW03000563">
    <property type="protein sequence ID" value="KYO45387.1"/>
    <property type="molecule type" value="Genomic_DNA"/>
</dbReference>